<dbReference type="GO" id="GO:0004843">
    <property type="term" value="F:cysteine-type deubiquitinase activity"/>
    <property type="evidence" value="ECO:0007669"/>
    <property type="project" value="InterPro"/>
</dbReference>
<dbReference type="InterPro" id="IPR038765">
    <property type="entry name" value="Papain-like_cys_pep_sf"/>
</dbReference>
<evidence type="ECO:0000313" key="5">
    <source>
        <dbReference type="EMBL" id="CAI6331713.1"/>
    </source>
</evidence>
<feature type="compositionally biased region" description="Polar residues" evidence="2">
    <location>
        <begin position="299"/>
        <end position="321"/>
    </location>
</feature>
<evidence type="ECO:0000313" key="6">
    <source>
        <dbReference type="Proteomes" id="UP001152607"/>
    </source>
</evidence>
<accession>A0A9W4UAB0</accession>
<dbReference type="EMBL" id="CAOQHR010000003">
    <property type="protein sequence ID" value="CAI6331713.1"/>
    <property type="molecule type" value="Genomic_DNA"/>
</dbReference>
<feature type="compositionally biased region" description="Pro residues" evidence="2">
    <location>
        <begin position="626"/>
        <end position="638"/>
    </location>
</feature>
<protein>
    <recommendedName>
        <fullName evidence="7">Cysteine proteinase</fullName>
    </recommendedName>
</protein>
<keyword evidence="6" id="KW-1185">Reference proteome</keyword>
<feature type="region of interest" description="Disordered" evidence="2">
    <location>
        <begin position="522"/>
        <end position="558"/>
    </location>
</feature>
<feature type="compositionally biased region" description="Gly residues" evidence="2">
    <location>
        <begin position="1"/>
        <end position="12"/>
    </location>
</feature>
<dbReference type="PROSITE" id="PS50206">
    <property type="entry name" value="RHODANESE_3"/>
    <property type="match status" value="1"/>
</dbReference>
<dbReference type="PANTHER" id="PTHR21646">
    <property type="entry name" value="UBIQUITIN CARBOXYL-TERMINAL HYDROLASE"/>
    <property type="match status" value="1"/>
</dbReference>
<feature type="domain" description="USP" evidence="4">
    <location>
        <begin position="678"/>
        <end position="1052"/>
    </location>
</feature>
<feature type="region of interest" description="Disordered" evidence="2">
    <location>
        <begin position="237"/>
        <end position="356"/>
    </location>
</feature>
<dbReference type="InterPro" id="IPR001394">
    <property type="entry name" value="Peptidase_C19_UCH"/>
</dbReference>
<dbReference type="InterPro" id="IPR036873">
    <property type="entry name" value="Rhodanese-like_dom_sf"/>
</dbReference>
<feature type="compositionally biased region" description="Polar residues" evidence="2">
    <location>
        <begin position="238"/>
        <end position="250"/>
    </location>
</feature>
<dbReference type="CDD" id="cd02674">
    <property type="entry name" value="Peptidase_C19R"/>
    <property type="match status" value="1"/>
</dbReference>
<feature type="region of interest" description="Disordered" evidence="2">
    <location>
        <begin position="613"/>
        <end position="640"/>
    </location>
</feature>
<dbReference type="Pfam" id="PF00581">
    <property type="entry name" value="Rhodanese"/>
    <property type="match status" value="1"/>
</dbReference>
<dbReference type="AlphaFoldDB" id="A0A9W4UAB0"/>
<feature type="compositionally biased region" description="Low complexity" evidence="2">
    <location>
        <begin position="330"/>
        <end position="343"/>
    </location>
</feature>
<proteinExistence type="inferred from homology"/>
<feature type="region of interest" description="Disordered" evidence="2">
    <location>
        <begin position="135"/>
        <end position="223"/>
    </location>
</feature>
<dbReference type="PROSITE" id="PS50235">
    <property type="entry name" value="USP_3"/>
    <property type="match status" value="1"/>
</dbReference>
<comment type="caution">
    <text evidence="5">The sequence shown here is derived from an EMBL/GenBank/DDBJ whole genome shotgun (WGS) entry which is preliminary data.</text>
</comment>
<dbReference type="Pfam" id="PF00443">
    <property type="entry name" value="UCH"/>
    <property type="match status" value="1"/>
</dbReference>
<reference evidence="5" key="1">
    <citation type="submission" date="2023-01" db="EMBL/GenBank/DDBJ databases">
        <authorList>
            <person name="Van Ghelder C."/>
            <person name="Rancurel C."/>
        </authorList>
    </citation>
    <scope>NUCLEOTIDE SEQUENCE</scope>
    <source>
        <strain evidence="5">CNCM I-4278</strain>
    </source>
</reference>
<gene>
    <name evidence="5" type="ORF">PDIGIT_LOCUS4741</name>
</gene>
<dbReference type="InterPro" id="IPR028889">
    <property type="entry name" value="USP"/>
</dbReference>
<evidence type="ECO:0000259" key="3">
    <source>
        <dbReference type="PROSITE" id="PS50206"/>
    </source>
</evidence>
<evidence type="ECO:0000259" key="4">
    <source>
        <dbReference type="PROSITE" id="PS50235"/>
    </source>
</evidence>
<dbReference type="InterPro" id="IPR001763">
    <property type="entry name" value="Rhodanese-like_dom"/>
</dbReference>
<name>A0A9W4UAB0_9PLEO</name>
<dbReference type="SUPFAM" id="SSF52821">
    <property type="entry name" value="Rhodanese/Cell cycle control phosphatase"/>
    <property type="match status" value="1"/>
</dbReference>
<dbReference type="Gene3D" id="3.90.70.10">
    <property type="entry name" value="Cysteine proteinases"/>
    <property type="match status" value="1"/>
</dbReference>
<organism evidence="5 6">
    <name type="scientific">Periconia digitata</name>
    <dbReference type="NCBI Taxonomy" id="1303443"/>
    <lineage>
        <taxon>Eukaryota</taxon>
        <taxon>Fungi</taxon>
        <taxon>Dikarya</taxon>
        <taxon>Ascomycota</taxon>
        <taxon>Pezizomycotina</taxon>
        <taxon>Dothideomycetes</taxon>
        <taxon>Pleosporomycetidae</taxon>
        <taxon>Pleosporales</taxon>
        <taxon>Massarineae</taxon>
        <taxon>Periconiaceae</taxon>
        <taxon>Periconia</taxon>
    </lineage>
</organism>
<dbReference type="Gene3D" id="3.40.250.10">
    <property type="entry name" value="Rhodanese-like domain"/>
    <property type="match status" value="1"/>
</dbReference>
<comment type="similarity">
    <text evidence="1">Belongs to the peptidase C19 family.</text>
</comment>
<evidence type="ECO:0000256" key="1">
    <source>
        <dbReference type="ARBA" id="ARBA00009085"/>
    </source>
</evidence>
<feature type="region of interest" description="Disordered" evidence="2">
    <location>
        <begin position="1"/>
        <end position="24"/>
    </location>
</feature>
<dbReference type="InterPro" id="IPR050185">
    <property type="entry name" value="Ub_carboxyl-term_hydrolase"/>
</dbReference>
<feature type="domain" description="Rhodanese" evidence="3">
    <location>
        <begin position="387"/>
        <end position="517"/>
    </location>
</feature>
<evidence type="ECO:0000256" key="2">
    <source>
        <dbReference type="SAM" id="MobiDB-lite"/>
    </source>
</evidence>
<feature type="compositionally biased region" description="Polar residues" evidence="2">
    <location>
        <begin position="210"/>
        <end position="222"/>
    </location>
</feature>
<dbReference type="SUPFAM" id="SSF54001">
    <property type="entry name" value="Cysteine proteinases"/>
    <property type="match status" value="1"/>
</dbReference>
<dbReference type="PANTHER" id="PTHR21646:SF23">
    <property type="entry name" value="UBIQUITIN CARBOXYL-TERMINAL HYDROLASE USP2"/>
    <property type="match status" value="1"/>
</dbReference>
<dbReference type="GO" id="GO:0016579">
    <property type="term" value="P:protein deubiquitination"/>
    <property type="evidence" value="ECO:0007669"/>
    <property type="project" value="InterPro"/>
</dbReference>
<sequence length="1058" mass="119251">MNGYPNGAGGGHVPAAAPRTPTGPYPPIADISANASERVSEFRHAPIGRVLDTARHHFTEAKNLLDTRAPLPGAYWAYLVAYELVVEEIPKHRDYHDKINMTRGQMHRDFAKLLKDVHAFEGRFEKIKDIITNDNRRNGAYAPSSKSYPVDPSPSPHATSSLKRDDELMFPSVPTNPPLGRASPVDLDPSRRKPPVQPKPQSLHGKAMHQHSQSVNGANGANGTDLADRFAKLRGISTVDTTSPRSSQDLSVKMPSPSDYHTSSRPLGPRDMPHSHAASRPTLPLNTQFAASLPKEPSPTYSPARNLSLPSSINPPRSTARSMVGTGGRSNSLAASSSASSHAPNGNGDGYFPTKSIPEETSLIRSTSVNKPIETQITAERLYDYIRLYNVLLIDVRDRAEFDAGHIYVRSSMCIEPASLQDGISAEQLQDRLVISPDEELALYERRHEFDVVIYYDESTKTNKFLDKYNPNEYELALKQLYTILHEFNAEKPLKRPPIFLMGGIVAWQDLVGPQSLKMSQTLSMAPNGQPRSRAPRRPLSSGYGQRTLPNRRKREYLAMDPEEQRQWLEEVRRGRSVMERPPEEDDEAPVYRTAEDFLRRYPDVEDQQSMMFPPSRPQYEQQAPSPIPAAPSRPAPAVPRVSYSGVHEREMARQSSGNQPPAYISPGRPGSLRLHRTGLINFGVTCYMNSIVQCLSANPTLTNIFLTRRYIQDLQRENWKGTKGILSEAYETLLSNLYKGDTSAIRPSTFRRVCGLFNRQWAIDQQQDAKEFLEFTLDSLHEDLNATWNKTPLRALTDADEQAREQLPRQYAAKIEWNRYQHRDMSLIGNLFAGQHASMLTCTTCGLTSTTYEAFWSISVEIPHDRSCDVRDCLRSYCSTERLGLEDSWRCPRCKTNREAMKKITITRAPDTLVIHFKRFSASRSQNARKIHTPIYFPLQGLDMGPYMEKPITPDQEAQVLQQTREPHANLASLKTDPAMNGPFMYNAYGVVRHHGANIGSGHYTALVKDRSKGCWRDFNDDRIRDFEPANLHESERLQNEKAYVVFYERERVAGGI</sequence>
<dbReference type="Proteomes" id="UP001152607">
    <property type="component" value="Unassembled WGS sequence"/>
</dbReference>
<evidence type="ECO:0008006" key="7">
    <source>
        <dbReference type="Google" id="ProtNLM"/>
    </source>
</evidence>
<dbReference type="OrthoDB" id="292964at2759"/>